<feature type="signal peptide" evidence="1">
    <location>
        <begin position="1"/>
        <end position="19"/>
    </location>
</feature>
<dbReference type="SUPFAM" id="SSF51126">
    <property type="entry name" value="Pectin lyase-like"/>
    <property type="match status" value="1"/>
</dbReference>
<feature type="chain" id="PRO_5002937189" evidence="1">
    <location>
        <begin position="20"/>
        <end position="665"/>
    </location>
</feature>
<dbReference type="InterPro" id="IPR055401">
    <property type="entry name" value="CEMIP_beta-hel_dom"/>
</dbReference>
<dbReference type="Pfam" id="PF15711">
    <property type="entry name" value="ILEI"/>
    <property type="match status" value="1"/>
</dbReference>
<dbReference type="PANTHER" id="PTHR15535">
    <property type="entry name" value="TRANSMEMBRANE PROTEIN 2-RELATED"/>
    <property type="match status" value="1"/>
</dbReference>
<name>C3ZTW5_BRAFL</name>
<accession>C3ZTW5</accession>
<dbReference type="PROSITE" id="PS52031">
    <property type="entry name" value="GG_LECTIN"/>
    <property type="match status" value="1"/>
</dbReference>
<organism>
    <name type="scientific">Branchiostoma floridae</name>
    <name type="common">Florida lancelet</name>
    <name type="synonym">Amphioxus</name>
    <dbReference type="NCBI Taxonomy" id="7739"/>
    <lineage>
        <taxon>Eukaryota</taxon>
        <taxon>Metazoa</taxon>
        <taxon>Chordata</taxon>
        <taxon>Cephalochordata</taxon>
        <taxon>Leptocardii</taxon>
        <taxon>Amphioxiformes</taxon>
        <taxon>Branchiostomatidae</taxon>
        <taxon>Branchiostoma</taxon>
    </lineage>
</organism>
<feature type="domain" description="CEMIP beta-helix" evidence="3">
    <location>
        <begin position="40"/>
        <end position="248"/>
    </location>
</feature>
<evidence type="ECO:0000256" key="1">
    <source>
        <dbReference type="SAM" id="SignalP"/>
    </source>
</evidence>
<feature type="domain" description="ILEI/PANDER" evidence="2">
    <location>
        <begin position="546"/>
        <end position="636"/>
    </location>
</feature>
<keyword evidence="1" id="KW-0732">Signal</keyword>
<evidence type="ECO:0000259" key="2">
    <source>
        <dbReference type="Pfam" id="PF15711"/>
    </source>
</evidence>
<dbReference type="AlphaFoldDB" id="C3ZTW5"/>
<dbReference type="InParanoid" id="C3ZTW5"/>
<evidence type="ECO:0000259" key="3">
    <source>
        <dbReference type="Pfam" id="PF24606"/>
    </source>
</evidence>
<proteinExistence type="predicted"/>
<dbReference type="EMBL" id="GG666680">
    <property type="protein sequence ID" value="EEN44007.1"/>
    <property type="molecule type" value="Genomic_DNA"/>
</dbReference>
<dbReference type="InterPro" id="IPR052252">
    <property type="entry name" value="CEMIP/CEMIP2"/>
</dbReference>
<reference evidence="4" key="1">
    <citation type="journal article" date="2008" name="Nature">
        <title>The amphioxus genome and the evolution of the chordate karyotype.</title>
        <authorList>
            <consortium name="US DOE Joint Genome Institute (JGI-PGF)"/>
            <person name="Putnam N.H."/>
            <person name="Butts T."/>
            <person name="Ferrier D.E.K."/>
            <person name="Furlong R.F."/>
            <person name="Hellsten U."/>
            <person name="Kawashima T."/>
            <person name="Robinson-Rechavi M."/>
            <person name="Shoguchi E."/>
            <person name="Terry A."/>
            <person name="Yu J.-K."/>
            <person name="Benito-Gutierrez E.L."/>
            <person name="Dubchak I."/>
            <person name="Garcia-Fernandez J."/>
            <person name="Gibson-Brown J.J."/>
            <person name="Grigoriev I.V."/>
            <person name="Horton A.C."/>
            <person name="de Jong P.J."/>
            <person name="Jurka J."/>
            <person name="Kapitonov V.V."/>
            <person name="Kohara Y."/>
            <person name="Kuroki Y."/>
            <person name="Lindquist E."/>
            <person name="Lucas S."/>
            <person name="Osoegawa K."/>
            <person name="Pennacchio L.A."/>
            <person name="Salamov A.A."/>
            <person name="Satou Y."/>
            <person name="Sauka-Spengler T."/>
            <person name="Schmutz J."/>
            <person name="Shin-I T."/>
            <person name="Toyoda A."/>
            <person name="Bronner-Fraser M."/>
            <person name="Fujiyama A."/>
            <person name="Holland L.Z."/>
            <person name="Holland P.W.H."/>
            <person name="Satoh N."/>
            <person name="Rokhsar D.S."/>
        </authorList>
    </citation>
    <scope>NUCLEOTIDE SEQUENCE [LARGE SCALE GENOMIC DNA]</scope>
    <source>
        <strain evidence="4">S238N-H82</strain>
        <tissue evidence="4">Testes</tissue>
    </source>
</reference>
<sequence>MTAYLTAVPLLCLLATARPQDIGKINLHKLHANMVPVAVVLYGFKNVHLSGVEFTQMGQQLVAGSYPVHFHLAGDVDEAGGYSRPTYVRDLSIHHCFSRCVTIHSTHGLLVQDTVGYDTLGHCFFLEDGNEQRNVLDHNLGLVTRPGTLLPSDRDVDMCRGLTGAVYGGYMPNPGKECRGVSTFWIAHPNNVLTNNAAAGSAEVGIWYIFHDEPTGLSAGSLPRKQAERTPLGRFYNNRVHSNAKRGFMIDDRVKTTPASARAPQEYLSLGQGQGYFPHQNADLQQPREPAMIEGLIAYKNLNGEWIRGGDIWHDRCAFVDNGVGLTMARVFPMRGLDYYDGPTLARSCTFKKYASAPEYRRYSSAIGWRLTNDWHMSPKNNATNLKFEDVQTRVFTTGENIPYMSNDRDGDKNQVFHDLDGSVTGYPDTYVVRQDNYMVKNPGCVDKPEWRASICSGELAQVLFVAKPALPRTMTIVRDEYPDQPMTMAGARELVTKFYQPEPIIFDAALRFLEVTVVSAGWEELQLGHSPYIEINGVRYDHRTRGYLVLGVDAVSGTITHQSTFNTHSSNTDIDLRMANFIRNDIPINSIVVVSVRDRSSRYAQECLVALKEIGAAEPVATDDKGNFAMVGFKGTVWPSWVQQVNLPSGQGPAQIYTKVPLMG</sequence>
<protein>
    <submittedName>
        <fullName evidence="4">Uncharacterized protein</fullName>
    </submittedName>
</protein>
<evidence type="ECO:0000313" key="4">
    <source>
        <dbReference type="EMBL" id="EEN44007.1"/>
    </source>
</evidence>
<gene>
    <name evidence="4" type="ORF">BRAFLDRAFT_125397</name>
</gene>
<dbReference type="PANTHER" id="PTHR15535:SF17">
    <property type="entry name" value="TRANSMEMBRANE PROTEIN"/>
    <property type="match status" value="1"/>
</dbReference>
<dbReference type="InterPro" id="IPR011050">
    <property type="entry name" value="Pectin_lyase_fold/virulence"/>
</dbReference>
<dbReference type="InterPro" id="IPR039477">
    <property type="entry name" value="ILEI/PANDER_dom"/>
</dbReference>
<dbReference type="Pfam" id="PF24606">
    <property type="entry name" value="CEMIP_beta-hel"/>
    <property type="match status" value="1"/>
</dbReference>